<evidence type="ECO:0000256" key="11">
    <source>
        <dbReference type="SAM" id="Phobius"/>
    </source>
</evidence>
<dbReference type="Proteomes" id="UP000285326">
    <property type="component" value="Unassembled WGS sequence"/>
</dbReference>
<evidence type="ECO:0000256" key="4">
    <source>
        <dbReference type="ARBA" id="ARBA00022692"/>
    </source>
</evidence>
<comment type="caution">
    <text evidence="13">The sequence shown here is derived from an EMBL/GenBank/DDBJ whole genome shotgun (WGS) entry which is preliminary data.</text>
</comment>
<comment type="similarity">
    <text evidence="2">Belongs to the peptidase U48 family.</text>
</comment>
<name>A0A420IH63_9PEZI</name>
<evidence type="ECO:0000313" key="13">
    <source>
        <dbReference type="EMBL" id="RKF73853.1"/>
    </source>
</evidence>
<evidence type="ECO:0000256" key="5">
    <source>
        <dbReference type="ARBA" id="ARBA00022801"/>
    </source>
</evidence>
<organism evidence="13 14">
    <name type="scientific">Golovinomyces cichoracearum</name>
    <dbReference type="NCBI Taxonomy" id="62708"/>
    <lineage>
        <taxon>Eukaryota</taxon>
        <taxon>Fungi</taxon>
        <taxon>Dikarya</taxon>
        <taxon>Ascomycota</taxon>
        <taxon>Pezizomycotina</taxon>
        <taxon>Leotiomycetes</taxon>
        <taxon>Erysiphales</taxon>
        <taxon>Erysiphaceae</taxon>
        <taxon>Golovinomyces</taxon>
    </lineage>
</organism>
<evidence type="ECO:0000256" key="9">
    <source>
        <dbReference type="ARBA" id="ARBA00047280"/>
    </source>
</evidence>
<dbReference type="EC" id="3.4.26.1" evidence="10"/>
<dbReference type="PANTHER" id="PTHR13046:SF0">
    <property type="entry name" value="CAAX PRENYL PROTEASE 2"/>
    <property type="match status" value="1"/>
</dbReference>
<reference evidence="13 14" key="1">
    <citation type="journal article" date="2018" name="BMC Genomics">
        <title>Comparative genome analyses reveal sequence features reflecting distinct modes of host-adaptation between dicot and monocot powdery mildew.</title>
        <authorList>
            <person name="Wu Y."/>
            <person name="Ma X."/>
            <person name="Pan Z."/>
            <person name="Kale S.D."/>
            <person name="Song Y."/>
            <person name="King H."/>
            <person name="Zhang Q."/>
            <person name="Presley C."/>
            <person name="Deng X."/>
            <person name="Wei C.I."/>
            <person name="Xiao S."/>
        </authorList>
    </citation>
    <scope>NUCLEOTIDE SEQUENCE [LARGE SCALE GENOMIC DNA]</scope>
    <source>
        <strain evidence="13">UMSG1</strain>
    </source>
</reference>
<evidence type="ECO:0000259" key="12">
    <source>
        <dbReference type="Pfam" id="PF02517"/>
    </source>
</evidence>
<evidence type="ECO:0000256" key="8">
    <source>
        <dbReference type="ARBA" id="ARBA00023136"/>
    </source>
</evidence>
<keyword evidence="8 11" id="KW-0472">Membrane</keyword>
<feature type="transmembrane region" description="Helical" evidence="11">
    <location>
        <begin position="45"/>
        <end position="63"/>
    </location>
</feature>
<dbReference type="PANTHER" id="PTHR13046">
    <property type="entry name" value="PROTEASE U48 CAAX PRENYL PROTEASE RCE1"/>
    <property type="match status" value="1"/>
</dbReference>
<dbReference type="GO" id="GO:0071586">
    <property type="term" value="P:CAAX-box protein processing"/>
    <property type="evidence" value="ECO:0007669"/>
    <property type="project" value="InterPro"/>
</dbReference>
<keyword evidence="7 11" id="KW-1133">Transmembrane helix</keyword>
<evidence type="ECO:0000256" key="10">
    <source>
        <dbReference type="ARBA" id="ARBA00049729"/>
    </source>
</evidence>
<evidence type="ECO:0000256" key="6">
    <source>
        <dbReference type="ARBA" id="ARBA00022824"/>
    </source>
</evidence>
<dbReference type="GO" id="GO:0004222">
    <property type="term" value="F:metalloendopeptidase activity"/>
    <property type="evidence" value="ECO:0007669"/>
    <property type="project" value="InterPro"/>
</dbReference>
<keyword evidence="6" id="KW-0256">Endoplasmic reticulum</keyword>
<comment type="catalytic activity">
    <reaction evidence="9">
        <text>Hydrolyzes the peptide bond -P2-(S-farnesyl or geranylgeranyl)C-P1'-P2'-P3'-COOH where P1' and P2' are amino acids with aliphatic sidechains and P3' is any C-terminal residue.</text>
        <dbReference type="EC" id="3.4.26.1"/>
    </reaction>
</comment>
<evidence type="ECO:0000256" key="3">
    <source>
        <dbReference type="ARBA" id="ARBA00022670"/>
    </source>
</evidence>
<protein>
    <recommendedName>
        <fullName evidence="10">intramembrane prenyl-peptidase Rce1</fullName>
        <ecNumber evidence="10">3.4.26.1</ecNumber>
    </recommendedName>
</protein>
<dbReference type="GO" id="GO:0005789">
    <property type="term" value="C:endoplasmic reticulum membrane"/>
    <property type="evidence" value="ECO:0007669"/>
    <property type="project" value="UniProtKB-SubCell"/>
</dbReference>
<accession>A0A420IH63</accession>
<proteinExistence type="inferred from homology"/>
<dbReference type="EMBL" id="MCBS01024244">
    <property type="protein sequence ID" value="RKF73853.1"/>
    <property type="molecule type" value="Genomic_DNA"/>
</dbReference>
<feature type="transmembrane region" description="Helical" evidence="11">
    <location>
        <begin position="280"/>
        <end position="298"/>
    </location>
</feature>
<sequence length="315" mass="35738">MNTSLATALLVIYMLIYVLPFYLSSSTRPSSSQSRDAIPVIRARIRSVTVSCCICSTITLLITRTEGDVSLLRVLQTMGYLSLSLSEIFNSLFLTSVLFLAPLFERGFVEGEWTDWIRLRGLRTTILSWTGWRNYVVGPITEEVLFRSASIPLLLMTRMSAPRMILQAPLVFGLAHFHHFYEFRICHPRTPITLALLQSVLQFSYTTVFGGYATFIYLRTGSLLSAILVHAFCNWIGLPRFWGLVGGNEDVSNLDSISDFSKAHFTSSSSTALRFLRSRILWCTFSYYFLLIVGAVGWQKMLWPLTVSDNRLIDF</sequence>
<dbReference type="InterPro" id="IPR039731">
    <property type="entry name" value="Rce1"/>
</dbReference>
<keyword evidence="5" id="KW-0378">Hydrolase</keyword>
<comment type="subcellular location">
    <subcellularLocation>
        <location evidence="1">Endoplasmic reticulum membrane</location>
        <topology evidence="1">Multi-pass membrane protein</topology>
    </subcellularLocation>
</comment>
<gene>
    <name evidence="13" type="ORF">GcM1_01643</name>
</gene>
<feature type="transmembrane region" description="Helical" evidence="11">
    <location>
        <begin position="6"/>
        <end position="24"/>
    </location>
</feature>
<keyword evidence="4 11" id="KW-0812">Transmembrane</keyword>
<feature type="domain" description="CAAX prenyl protease 2/Lysostaphin resistance protein A-like" evidence="12">
    <location>
        <begin position="129"/>
        <end position="236"/>
    </location>
</feature>
<evidence type="ECO:0000256" key="2">
    <source>
        <dbReference type="ARBA" id="ARBA00006897"/>
    </source>
</evidence>
<dbReference type="AlphaFoldDB" id="A0A420IH63"/>
<evidence type="ECO:0000256" key="1">
    <source>
        <dbReference type="ARBA" id="ARBA00004477"/>
    </source>
</evidence>
<dbReference type="Pfam" id="PF02517">
    <property type="entry name" value="Rce1-like"/>
    <property type="match status" value="1"/>
</dbReference>
<evidence type="ECO:0000256" key="7">
    <source>
        <dbReference type="ARBA" id="ARBA00022989"/>
    </source>
</evidence>
<keyword evidence="3 13" id="KW-0645">Protease</keyword>
<evidence type="ECO:0000313" key="14">
    <source>
        <dbReference type="Proteomes" id="UP000285326"/>
    </source>
</evidence>
<dbReference type="InterPro" id="IPR003675">
    <property type="entry name" value="Rce1/LyrA-like_dom"/>
</dbReference>
<feature type="transmembrane region" description="Helical" evidence="11">
    <location>
        <begin position="83"/>
        <end position="104"/>
    </location>
</feature>